<dbReference type="RefSeq" id="WP_140194581.1">
    <property type="nucleotide sequence ID" value="NZ_CP065915.1"/>
</dbReference>
<dbReference type="SUPFAM" id="SSF46785">
    <property type="entry name" value="Winged helix' DNA-binding domain"/>
    <property type="match status" value="1"/>
</dbReference>
<evidence type="ECO:0000313" key="4">
    <source>
        <dbReference type="Proteomes" id="UP000314011"/>
    </source>
</evidence>
<dbReference type="InterPro" id="IPR026881">
    <property type="entry name" value="WYL_dom"/>
</dbReference>
<comment type="caution">
    <text evidence="3">The sequence shown here is derived from an EMBL/GenBank/DDBJ whole genome shotgun (WGS) entry which is preliminary data.</text>
</comment>
<dbReference type="OrthoDB" id="9807255at2"/>
<dbReference type="Pfam" id="PF13280">
    <property type="entry name" value="WYL"/>
    <property type="match status" value="1"/>
</dbReference>
<evidence type="ECO:0000259" key="2">
    <source>
        <dbReference type="Pfam" id="PF13280"/>
    </source>
</evidence>
<accession>A0A5C5GIX0</accession>
<keyword evidence="4" id="KW-1185">Reference proteome</keyword>
<dbReference type="PANTHER" id="PTHR34580:SF3">
    <property type="entry name" value="PROTEIN PAFB"/>
    <property type="match status" value="1"/>
</dbReference>
<dbReference type="InterPro" id="IPR051534">
    <property type="entry name" value="CBASS_pafABC_assoc_protein"/>
</dbReference>
<reference evidence="3 4" key="1">
    <citation type="submission" date="2019-06" db="EMBL/GenBank/DDBJ databases">
        <title>Genome of new Rhodobacteraceae sp. SM1903.</title>
        <authorList>
            <person name="Ren X."/>
        </authorList>
    </citation>
    <scope>NUCLEOTIDE SEQUENCE [LARGE SCALE GENOMIC DNA]</scope>
    <source>
        <strain evidence="3 4">SM1903</strain>
    </source>
</reference>
<dbReference type="InterPro" id="IPR036388">
    <property type="entry name" value="WH-like_DNA-bd_sf"/>
</dbReference>
<protein>
    <submittedName>
        <fullName evidence="3">YafY family transcriptional regulator</fullName>
    </submittedName>
</protein>
<dbReference type="Proteomes" id="UP000314011">
    <property type="component" value="Unassembled WGS sequence"/>
</dbReference>
<dbReference type="PROSITE" id="PS52050">
    <property type="entry name" value="WYL"/>
    <property type="match status" value="1"/>
</dbReference>
<evidence type="ECO:0000259" key="1">
    <source>
        <dbReference type="Pfam" id="PF08279"/>
    </source>
</evidence>
<dbReference type="Pfam" id="PF08279">
    <property type="entry name" value="HTH_11"/>
    <property type="match status" value="1"/>
</dbReference>
<dbReference type="EMBL" id="VFFF01000001">
    <property type="protein sequence ID" value="TNY33821.1"/>
    <property type="molecule type" value="Genomic_DNA"/>
</dbReference>
<feature type="domain" description="WYL" evidence="2">
    <location>
        <begin position="139"/>
        <end position="203"/>
    </location>
</feature>
<name>A0A5C5GIX0_9RHOB</name>
<gene>
    <name evidence="3" type="ORF">FHY64_11335</name>
</gene>
<dbReference type="AlphaFoldDB" id="A0A5C5GIX0"/>
<sequence>MARSDRLFRLMHLLRSLPPPVTAERLARETGVSVRSLYRDIDTLRASGARIEGESGYGYTLAEDPALPPQAFTRLELEAVLMGLQEVRQSGDTELGAAAETAMAKLVARLPDRQQMEAHHAVQHLWRSGRRDIPAQPTAVLRQACWDEVAVDLEYSDKQGRVTQRRIYPMTLVYMDEVLNVVGWCCLRQDYREFRTDRILSAERTDESFRPRRVAMLREFVERVTAARAAQR</sequence>
<feature type="domain" description="Helix-turn-helix type 11" evidence="1">
    <location>
        <begin position="6"/>
        <end position="59"/>
    </location>
</feature>
<dbReference type="InterPro" id="IPR036390">
    <property type="entry name" value="WH_DNA-bd_sf"/>
</dbReference>
<dbReference type="PANTHER" id="PTHR34580">
    <property type="match status" value="1"/>
</dbReference>
<dbReference type="Gene3D" id="1.10.10.10">
    <property type="entry name" value="Winged helix-like DNA-binding domain superfamily/Winged helix DNA-binding domain"/>
    <property type="match status" value="1"/>
</dbReference>
<organism evidence="3 4">
    <name type="scientific">Pelagovum pacificum</name>
    <dbReference type="NCBI Taxonomy" id="2588711"/>
    <lineage>
        <taxon>Bacteria</taxon>
        <taxon>Pseudomonadati</taxon>
        <taxon>Pseudomonadota</taxon>
        <taxon>Alphaproteobacteria</taxon>
        <taxon>Rhodobacterales</taxon>
        <taxon>Paracoccaceae</taxon>
        <taxon>Pelagovum</taxon>
    </lineage>
</organism>
<evidence type="ECO:0000313" key="3">
    <source>
        <dbReference type="EMBL" id="TNY33821.1"/>
    </source>
</evidence>
<proteinExistence type="predicted"/>
<dbReference type="InterPro" id="IPR013196">
    <property type="entry name" value="HTH_11"/>
</dbReference>